<evidence type="ECO:0000259" key="4">
    <source>
        <dbReference type="Pfam" id="PF04127"/>
    </source>
</evidence>
<dbReference type="HAMAP" id="MF_02225">
    <property type="entry name" value="CoaBC"/>
    <property type="match status" value="1"/>
</dbReference>
<protein>
    <submittedName>
        <fullName evidence="5">Phosphopantothenoylcysteine decarboxylase / phosphopantothenoylcysteine synthetase</fullName>
        <ecNumber evidence="5">4.1.1.36</ecNumber>
        <ecNumber evidence="5">6.3.2.5</ecNumber>
    </submittedName>
</protein>
<dbReference type="InterPro" id="IPR007085">
    <property type="entry name" value="DNA/pantothenate-metab_flavo_C"/>
</dbReference>
<proteinExistence type="inferred from homology"/>
<dbReference type="Pfam" id="PF04127">
    <property type="entry name" value="DFP"/>
    <property type="match status" value="1"/>
</dbReference>
<comment type="caution">
    <text evidence="5">The sequence shown here is derived from an EMBL/GenBank/DDBJ whole genome shotgun (WGS) entry which is preliminary data.</text>
</comment>
<dbReference type="NCBIfam" id="TIGR00521">
    <property type="entry name" value="coaBC_dfp"/>
    <property type="match status" value="1"/>
</dbReference>
<name>A0A0W8FTM7_9ZZZZ</name>
<organism evidence="5">
    <name type="scientific">hydrocarbon metagenome</name>
    <dbReference type="NCBI Taxonomy" id="938273"/>
    <lineage>
        <taxon>unclassified sequences</taxon>
        <taxon>metagenomes</taxon>
        <taxon>ecological metagenomes</taxon>
    </lineage>
</organism>
<feature type="domain" description="DNA/pantothenate metabolism flavoprotein C-terminal" evidence="4">
    <location>
        <begin position="184"/>
        <end position="393"/>
    </location>
</feature>
<dbReference type="SUPFAM" id="SSF102645">
    <property type="entry name" value="CoaB-like"/>
    <property type="match status" value="1"/>
</dbReference>
<dbReference type="EMBL" id="LNQE01000853">
    <property type="protein sequence ID" value="KUG24288.1"/>
    <property type="molecule type" value="Genomic_DNA"/>
</dbReference>
<gene>
    <name evidence="5" type="ORF">ASZ90_005922</name>
</gene>
<dbReference type="GO" id="GO:0071513">
    <property type="term" value="C:phosphopantothenoylcysteine decarboxylase complex"/>
    <property type="evidence" value="ECO:0007669"/>
    <property type="project" value="TreeGrafter"/>
</dbReference>
<evidence type="ECO:0000256" key="2">
    <source>
        <dbReference type="ARBA" id="ARBA00023239"/>
    </source>
</evidence>
<dbReference type="InterPro" id="IPR005252">
    <property type="entry name" value="CoaBC"/>
</dbReference>
<evidence type="ECO:0000259" key="3">
    <source>
        <dbReference type="Pfam" id="PF02441"/>
    </source>
</evidence>
<dbReference type="InterPro" id="IPR036551">
    <property type="entry name" value="Flavin_trans-like"/>
</dbReference>
<accession>A0A0W8FTM7</accession>
<dbReference type="SUPFAM" id="SSF52507">
    <property type="entry name" value="Homo-oligomeric flavin-containing Cys decarboxylases, HFCD"/>
    <property type="match status" value="1"/>
</dbReference>
<dbReference type="GO" id="GO:0015941">
    <property type="term" value="P:pantothenate catabolic process"/>
    <property type="evidence" value="ECO:0007669"/>
    <property type="project" value="InterPro"/>
</dbReference>
<dbReference type="PANTHER" id="PTHR14359">
    <property type="entry name" value="HOMO-OLIGOMERIC FLAVIN CONTAINING CYS DECARBOXYLASE FAMILY"/>
    <property type="match status" value="1"/>
</dbReference>
<dbReference type="GO" id="GO:0010181">
    <property type="term" value="F:FMN binding"/>
    <property type="evidence" value="ECO:0007669"/>
    <property type="project" value="InterPro"/>
</dbReference>
<dbReference type="InterPro" id="IPR035929">
    <property type="entry name" value="CoaB-like_sf"/>
</dbReference>
<dbReference type="AlphaFoldDB" id="A0A0W8FTM7"/>
<sequence>MLENKKIVLGVTGGIAAYKAAELIRALIKKGAQVKVIMTKSAKEFITPLTLQTLSQNQVYTDMFVPADKYEMAHITLAEFADAFVIAPATGNIIGKIASGIGDDLLSTAIMAQEKPTLICPAMNDKMLANPIVQENINKLKKLGYVVMESAQGELACKTTGKGRLPDIADIVEEIETLLTPKDLKGKKILITAGPTEEPLDPVRFITNLSSGKMGYALAIEAHRRGADVTLISGPTNLPLPPMRKIIKVRTAKEMYKAVIDNYRKTEIIIKAAAVADYSPKTLAAEKIKKDKKTLSLDLKNNPDIIAEVGKNKGGRILVGFAMETQNLLANAREKLRKKNMDLIVANNLREEGAGFRTDTNIITIIDRTGKTESLGKMTKIEAAGAILDRVKKIIDGNKKKKK</sequence>
<keyword evidence="2 5" id="KW-0456">Lyase</keyword>
<dbReference type="GO" id="GO:0004633">
    <property type="term" value="F:phosphopantothenoylcysteine decarboxylase activity"/>
    <property type="evidence" value="ECO:0007669"/>
    <property type="project" value="UniProtKB-EC"/>
</dbReference>
<dbReference type="Gene3D" id="3.40.50.10300">
    <property type="entry name" value="CoaB-like"/>
    <property type="match status" value="1"/>
</dbReference>
<keyword evidence="5" id="KW-0436">Ligase</keyword>
<dbReference type="GO" id="GO:0015937">
    <property type="term" value="P:coenzyme A biosynthetic process"/>
    <property type="evidence" value="ECO:0007669"/>
    <property type="project" value="InterPro"/>
</dbReference>
<keyword evidence="1" id="KW-0210">Decarboxylase</keyword>
<feature type="domain" description="Flavoprotein" evidence="3">
    <location>
        <begin position="5"/>
        <end position="176"/>
    </location>
</feature>
<evidence type="ECO:0000256" key="1">
    <source>
        <dbReference type="ARBA" id="ARBA00022793"/>
    </source>
</evidence>
<dbReference type="PANTHER" id="PTHR14359:SF6">
    <property type="entry name" value="PHOSPHOPANTOTHENOYLCYSTEINE DECARBOXYLASE"/>
    <property type="match status" value="1"/>
</dbReference>
<reference evidence="5" key="1">
    <citation type="journal article" date="2015" name="Proc. Natl. Acad. Sci. U.S.A.">
        <title>Networks of energetic and metabolic interactions define dynamics in microbial communities.</title>
        <authorList>
            <person name="Embree M."/>
            <person name="Liu J.K."/>
            <person name="Al-Bassam M.M."/>
            <person name="Zengler K."/>
        </authorList>
    </citation>
    <scope>NUCLEOTIDE SEQUENCE</scope>
</reference>
<evidence type="ECO:0000313" key="5">
    <source>
        <dbReference type="EMBL" id="KUG24288.1"/>
    </source>
</evidence>
<dbReference type="Pfam" id="PF02441">
    <property type="entry name" value="Flavoprotein"/>
    <property type="match status" value="1"/>
</dbReference>
<dbReference type="Gene3D" id="3.40.50.1950">
    <property type="entry name" value="Flavin prenyltransferase-like"/>
    <property type="match status" value="1"/>
</dbReference>
<dbReference type="GO" id="GO:0004632">
    <property type="term" value="F:phosphopantothenate--cysteine ligase activity"/>
    <property type="evidence" value="ECO:0007669"/>
    <property type="project" value="UniProtKB-EC"/>
</dbReference>
<dbReference type="EC" id="4.1.1.36" evidence="5"/>
<dbReference type="InterPro" id="IPR003382">
    <property type="entry name" value="Flavoprotein"/>
</dbReference>
<dbReference type="EC" id="6.3.2.5" evidence="5"/>